<dbReference type="AlphaFoldDB" id="A0A8H5F8M6"/>
<comment type="similarity">
    <text evidence="1">Belongs to the GMC oxidoreductase family.</text>
</comment>
<dbReference type="OrthoDB" id="269227at2759"/>
<dbReference type="PROSITE" id="PS00624">
    <property type="entry name" value="GMC_OXRED_2"/>
    <property type="match status" value="1"/>
</dbReference>
<keyword evidence="6" id="KW-1185">Reference proteome</keyword>
<comment type="caution">
    <text evidence="5">The sequence shown here is derived from an EMBL/GenBank/DDBJ whole genome shotgun (WGS) entry which is preliminary data.</text>
</comment>
<dbReference type="Proteomes" id="UP000567179">
    <property type="component" value="Unassembled WGS sequence"/>
</dbReference>
<feature type="domain" description="Glucose-methanol-choline oxidoreductase N-terminal" evidence="4">
    <location>
        <begin position="298"/>
        <end position="312"/>
    </location>
</feature>
<dbReference type="PANTHER" id="PTHR11552:SF78">
    <property type="entry name" value="GLUCOSE-METHANOL-CHOLINE OXIDOREDUCTASE N-TERMINAL DOMAIN-CONTAINING PROTEIN"/>
    <property type="match status" value="1"/>
</dbReference>
<name>A0A8H5F8M6_9AGAR</name>
<dbReference type="Gene3D" id="3.50.50.60">
    <property type="entry name" value="FAD/NAD(P)-binding domain"/>
    <property type="match status" value="1"/>
</dbReference>
<reference evidence="5 6" key="1">
    <citation type="journal article" date="2020" name="ISME J.">
        <title>Uncovering the hidden diversity of litter-decomposition mechanisms in mushroom-forming fungi.</title>
        <authorList>
            <person name="Floudas D."/>
            <person name="Bentzer J."/>
            <person name="Ahren D."/>
            <person name="Johansson T."/>
            <person name="Persson P."/>
            <person name="Tunlid A."/>
        </authorList>
    </citation>
    <scope>NUCLEOTIDE SEQUENCE [LARGE SCALE GENOMIC DNA]</scope>
    <source>
        <strain evidence="5 6">CBS 101986</strain>
    </source>
</reference>
<dbReference type="SUPFAM" id="SSF54373">
    <property type="entry name" value="FAD-linked reductases, C-terminal domain"/>
    <property type="match status" value="1"/>
</dbReference>
<organism evidence="5 6">
    <name type="scientific">Psilocybe cf. subviscida</name>
    <dbReference type="NCBI Taxonomy" id="2480587"/>
    <lineage>
        <taxon>Eukaryota</taxon>
        <taxon>Fungi</taxon>
        <taxon>Dikarya</taxon>
        <taxon>Basidiomycota</taxon>
        <taxon>Agaricomycotina</taxon>
        <taxon>Agaricomycetes</taxon>
        <taxon>Agaricomycetidae</taxon>
        <taxon>Agaricales</taxon>
        <taxon>Agaricineae</taxon>
        <taxon>Strophariaceae</taxon>
        <taxon>Psilocybe</taxon>
    </lineage>
</organism>
<accession>A0A8H5F8M6</accession>
<dbReference type="InterPro" id="IPR012132">
    <property type="entry name" value="GMC_OxRdtase"/>
</dbReference>
<evidence type="ECO:0000256" key="1">
    <source>
        <dbReference type="ARBA" id="ARBA00010790"/>
    </source>
</evidence>
<dbReference type="SUPFAM" id="SSF51905">
    <property type="entry name" value="FAD/NAD(P)-binding domain"/>
    <property type="match status" value="1"/>
</dbReference>
<feature type="region of interest" description="Disordered" evidence="3">
    <location>
        <begin position="111"/>
        <end position="141"/>
    </location>
</feature>
<dbReference type="InterPro" id="IPR036188">
    <property type="entry name" value="FAD/NAD-bd_sf"/>
</dbReference>
<dbReference type="EMBL" id="JAACJJ010000014">
    <property type="protein sequence ID" value="KAF5327597.1"/>
    <property type="molecule type" value="Genomic_DNA"/>
</dbReference>
<evidence type="ECO:0000313" key="6">
    <source>
        <dbReference type="Proteomes" id="UP000567179"/>
    </source>
</evidence>
<dbReference type="Gene3D" id="3.30.560.10">
    <property type="entry name" value="Glucose Oxidase, domain 3"/>
    <property type="match status" value="1"/>
</dbReference>
<evidence type="ECO:0000313" key="5">
    <source>
        <dbReference type="EMBL" id="KAF5327597.1"/>
    </source>
</evidence>
<dbReference type="PANTHER" id="PTHR11552">
    <property type="entry name" value="GLUCOSE-METHANOL-CHOLINE GMC OXIDOREDUCTASE"/>
    <property type="match status" value="1"/>
</dbReference>
<evidence type="ECO:0000256" key="3">
    <source>
        <dbReference type="SAM" id="MobiDB-lite"/>
    </source>
</evidence>
<protein>
    <recommendedName>
        <fullName evidence="4">Glucose-methanol-choline oxidoreductase N-terminal domain-containing protein</fullName>
    </recommendedName>
</protein>
<dbReference type="GO" id="GO:0050660">
    <property type="term" value="F:flavin adenine dinucleotide binding"/>
    <property type="evidence" value="ECO:0007669"/>
    <property type="project" value="InterPro"/>
</dbReference>
<evidence type="ECO:0000256" key="2">
    <source>
        <dbReference type="ARBA" id="ARBA00011245"/>
    </source>
</evidence>
<gene>
    <name evidence="5" type="ORF">D9619_004115</name>
</gene>
<dbReference type="Pfam" id="PF00732">
    <property type="entry name" value="GMC_oxred_N"/>
    <property type="match status" value="1"/>
</dbReference>
<dbReference type="GO" id="GO:0016614">
    <property type="term" value="F:oxidoreductase activity, acting on CH-OH group of donors"/>
    <property type="evidence" value="ECO:0007669"/>
    <property type="project" value="InterPro"/>
</dbReference>
<evidence type="ECO:0000259" key="4">
    <source>
        <dbReference type="PROSITE" id="PS00624"/>
    </source>
</evidence>
<comment type="subunit">
    <text evidence="2">Monomer.</text>
</comment>
<proteinExistence type="inferred from homology"/>
<dbReference type="InterPro" id="IPR000172">
    <property type="entry name" value="GMC_OxRdtase_N"/>
</dbReference>
<sequence>MTPPKCLLDRLPLSASFVYLMEFTDQSGFAKLAREDYVMFTKLKEHQTPSNLPVIADPSCSESHRMNAPPSQEALRITSNGFFAEFAKGPFAHLNSDCTPSRTTLIERQEVGTADMSSQEQRSSKLAPTPAKWPNTSSQRGAMYTRAAASDYDDWETAETYQPESSNDTHGASDPIKVSFAKVHCNVGTNFLEVAVVYDKDHPLTDDINIMHEIGKYGRPERLTDTSTKEPAAALTHPITTFTIKKRPPVDSFVRKRNRGTKAVGIEFMDDSVGRRGGGADAPVKSACVSRLVVVSAGAFGSPSILERSGIGAKSVLEKNAINQIVDLPGVGENYMDHNVAALPFVGSEDSETVDLMFRGTEDELTSHAQQWVSSGSGQMAQNGLNAGIKLQPNAKELAAMSPEFDNRWERTSRIPQTSLLSFVSNPNVPRGKYYSMAYFSGYPVSPGSVHIAGGLNPYTPLDFYAGFLDDPADVVILRWAYKKFREIARRMKFFRGEVISGHPTFPPGSAATTAVASGPIDINAPDIVYTEEDDAAIDEYHRKYNCSITPGNVGANTNNAAIAIGEKAAVIIAEDLGIKGITPA</sequence>
<feature type="compositionally biased region" description="Polar residues" evidence="3">
    <location>
        <begin position="115"/>
        <end position="126"/>
    </location>
</feature>